<dbReference type="Gene3D" id="3.30.1490.480">
    <property type="entry name" value="Endolytic murein transglycosylase"/>
    <property type="match status" value="1"/>
</dbReference>
<evidence type="ECO:0000313" key="7">
    <source>
        <dbReference type="EMBL" id="CAB4801782.1"/>
    </source>
</evidence>
<keyword evidence="1" id="KW-1003">Cell membrane</keyword>
<proteinExistence type="inferred from homology"/>
<dbReference type="InterPro" id="IPR003770">
    <property type="entry name" value="MLTG-like"/>
</dbReference>
<name>A0A6J6XXR6_9ZZZZ</name>
<gene>
    <name evidence="7" type="ORF">UFOPK3119_00028</name>
</gene>
<organism evidence="7">
    <name type="scientific">freshwater metagenome</name>
    <dbReference type="NCBI Taxonomy" id="449393"/>
    <lineage>
        <taxon>unclassified sequences</taxon>
        <taxon>metagenomes</taxon>
        <taxon>ecological metagenomes</taxon>
    </lineage>
</organism>
<evidence type="ECO:0000256" key="1">
    <source>
        <dbReference type="ARBA" id="ARBA00022475"/>
    </source>
</evidence>
<evidence type="ECO:0000256" key="5">
    <source>
        <dbReference type="ARBA" id="ARBA00023239"/>
    </source>
</evidence>
<evidence type="ECO:0000256" key="3">
    <source>
        <dbReference type="ARBA" id="ARBA00022989"/>
    </source>
</evidence>
<evidence type="ECO:0000256" key="6">
    <source>
        <dbReference type="ARBA" id="ARBA00023316"/>
    </source>
</evidence>
<accession>A0A6J6XXR6</accession>
<dbReference type="AlphaFoldDB" id="A0A6J6XXR6"/>
<evidence type="ECO:0000256" key="4">
    <source>
        <dbReference type="ARBA" id="ARBA00023136"/>
    </source>
</evidence>
<keyword evidence="2" id="KW-0812">Transmembrane</keyword>
<dbReference type="GO" id="GO:0016829">
    <property type="term" value="F:lyase activity"/>
    <property type="evidence" value="ECO:0007669"/>
    <property type="project" value="UniProtKB-KW"/>
</dbReference>
<keyword evidence="5" id="KW-0456">Lyase</keyword>
<dbReference type="PANTHER" id="PTHR30518:SF2">
    <property type="entry name" value="ENDOLYTIC MUREIN TRANSGLYCOSYLASE"/>
    <property type="match status" value="1"/>
</dbReference>
<dbReference type="PANTHER" id="PTHR30518">
    <property type="entry name" value="ENDOLYTIC MUREIN TRANSGLYCOSYLASE"/>
    <property type="match status" value="1"/>
</dbReference>
<protein>
    <submittedName>
        <fullName evidence="7">Unannotated protein</fullName>
    </submittedName>
</protein>
<keyword evidence="4" id="KW-0472">Membrane</keyword>
<dbReference type="EMBL" id="CAFAAX010000001">
    <property type="protein sequence ID" value="CAB4801782.1"/>
    <property type="molecule type" value="Genomic_DNA"/>
</dbReference>
<keyword evidence="3" id="KW-1133">Transmembrane helix</keyword>
<sequence length="350" mass="37423">MISDKRALARVALALITILVFTAGVREVRKTSVALDFACSQSSINSEPNPSIDAVINIAKGATGSDIADQLFSAGVVKSARSFFGLAVGDPRAATIAPGAHLIAKELCAKDALTQLLDSKRISGLINIFEGAWNSEVFSQMIAAGFNAADITKAAKNSSLPTGFKSLEGLLFPAQYSFADGTSAADAISAMIERSAKELVASGVAKGDGKYSAQDLVTIASIIQSEGNTQDFTKISRVIRNRLEMGMPLQMDSTVHYLKEDRGKIFLSTASTLLKSPYNTYRNYGLPPGPIGNPGSQALKAAANPAEGDWIFFITVAPFDTRFTSSNDQFSKWKVEYKKNLRDGLFRSAK</sequence>
<dbReference type="GO" id="GO:0071555">
    <property type="term" value="P:cell wall organization"/>
    <property type="evidence" value="ECO:0007669"/>
    <property type="project" value="UniProtKB-KW"/>
</dbReference>
<evidence type="ECO:0000256" key="2">
    <source>
        <dbReference type="ARBA" id="ARBA00022692"/>
    </source>
</evidence>
<dbReference type="NCBIfam" id="TIGR00247">
    <property type="entry name" value="endolytic transglycosylase MltG"/>
    <property type="match status" value="1"/>
</dbReference>
<reference evidence="7" key="1">
    <citation type="submission" date="2020-05" db="EMBL/GenBank/DDBJ databases">
        <authorList>
            <person name="Chiriac C."/>
            <person name="Salcher M."/>
            <person name="Ghai R."/>
            <person name="Kavagutti S V."/>
        </authorList>
    </citation>
    <scope>NUCLEOTIDE SEQUENCE</scope>
</reference>
<dbReference type="Pfam" id="PF02618">
    <property type="entry name" value="YceG"/>
    <property type="match status" value="1"/>
</dbReference>
<keyword evidence="6" id="KW-0961">Cell wall biogenesis/degradation</keyword>
<dbReference type="HAMAP" id="MF_02065">
    <property type="entry name" value="MltG"/>
    <property type="match status" value="1"/>
</dbReference>